<reference evidence="1 2" key="1">
    <citation type="journal article" date="2024" name="Proc. Natl. Acad. Sci. U.S.A.">
        <title>The evolutionary genomics of adaptation to stress in wild rhizobium bacteria.</title>
        <authorList>
            <person name="Kehlet-Delgado H."/>
            <person name="Montoya A.P."/>
            <person name="Jensen K.T."/>
            <person name="Wendlandt C.E."/>
            <person name="Dexheimer C."/>
            <person name="Roberts M."/>
            <person name="Torres Martinez L."/>
            <person name="Friesen M.L."/>
            <person name="Griffitts J.S."/>
            <person name="Porter S.S."/>
        </authorList>
    </citation>
    <scope>NUCLEOTIDE SEQUENCE [LARGE SCALE GENOMIC DNA]</scope>
    <source>
        <strain evidence="1 2">M0729</strain>
    </source>
</reference>
<keyword evidence="2" id="KW-1185">Reference proteome</keyword>
<protein>
    <submittedName>
        <fullName evidence="1">Uncharacterized protein</fullName>
    </submittedName>
</protein>
<proteinExistence type="predicted"/>
<accession>A0ABV1YK40</accession>
<sequence>MAYCALDAHNDGRSAFPFLLRSHSRPDWCRFSPSECLGAADQEDAAEAKPNDHILPEKALQLCSAVPKGRPLIRILRQDETRMDIECKAKLPDAEGLPGFGLNPRG</sequence>
<evidence type="ECO:0000313" key="2">
    <source>
        <dbReference type="Proteomes" id="UP001464387"/>
    </source>
</evidence>
<name>A0ABV1YK40_9HYPH</name>
<dbReference type="EMBL" id="JAMYPJ010000033">
    <property type="protein sequence ID" value="MER8935506.1"/>
    <property type="molecule type" value="Genomic_DNA"/>
</dbReference>
<dbReference type="Proteomes" id="UP001464387">
    <property type="component" value="Unassembled WGS sequence"/>
</dbReference>
<evidence type="ECO:0000313" key="1">
    <source>
        <dbReference type="EMBL" id="MER8935506.1"/>
    </source>
</evidence>
<dbReference type="RefSeq" id="WP_287388247.1">
    <property type="nucleotide sequence ID" value="NZ_JAMYMY010000035.1"/>
</dbReference>
<comment type="caution">
    <text evidence="1">The sequence shown here is derived from an EMBL/GenBank/DDBJ whole genome shotgun (WGS) entry which is preliminary data.</text>
</comment>
<organism evidence="1 2">
    <name type="scientific">Mesorhizobium opportunistum</name>
    <dbReference type="NCBI Taxonomy" id="593909"/>
    <lineage>
        <taxon>Bacteria</taxon>
        <taxon>Pseudomonadati</taxon>
        <taxon>Pseudomonadota</taxon>
        <taxon>Alphaproteobacteria</taxon>
        <taxon>Hyphomicrobiales</taxon>
        <taxon>Phyllobacteriaceae</taxon>
        <taxon>Mesorhizobium</taxon>
    </lineage>
</organism>
<gene>
    <name evidence="1" type="ORF">NKI33_21440</name>
</gene>